<feature type="domain" description="Fibronectin type-III" evidence="1">
    <location>
        <begin position="691"/>
        <end position="760"/>
    </location>
</feature>
<dbReference type="Pfam" id="PF25832">
    <property type="entry name" value="Fn3_SaeA_2nd"/>
    <property type="match status" value="1"/>
</dbReference>
<organism evidence="2 3">
    <name type="scientific">Actinomycetospora chibensis</name>
    <dbReference type="NCBI Taxonomy" id="663606"/>
    <lineage>
        <taxon>Bacteria</taxon>
        <taxon>Bacillati</taxon>
        <taxon>Actinomycetota</taxon>
        <taxon>Actinomycetes</taxon>
        <taxon>Pseudonocardiales</taxon>
        <taxon>Pseudonocardiaceae</taxon>
        <taxon>Actinomycetospora</taxon>
    </lineage>
</organism>
<dbReference type="EMBL" id="JBHSIM010000002">
    <property type="protein sequence ID" value="MFC4830960.1"/>
    <property type="molecule type" value="Genomic_DNA"/>
</dbReference>
<evidence type="ECO:0000313" key="2">
    <source>
        <dbReference type="EMBL" id="MFC4830960.1"/>
    </source>
</evidence>
<name>A0ABV9RF21_9PSEU</name>
<keyword evidence="3" id="KW-1185">Reference proteome</keyword>
<protein>
    <recommendedName>
        <fullName evidence="1">Fibronectin type-III domain-containing protein</fullName>
    </recommendedName>
</protein>
<dbReference type="InterPro" id="IPR003961">
    <property type="entry name" value="FN3_dom"/>
</dbReference>
<evidence type="ECO:0000313" key="3">
    <source>
        <dbReference type="Proteomes" id="UP001595909"/>
    </source>
</evidence>
<dbReference type="Proteomes" id="UP001595909">
    <property type="component" value="Unassembled WGS sequence"/>
</dbReference>
<proteinExistence type="predicted"/>
<dbReference type="SMART" id="SM00060">
    <property type="entry name" value="FN3"/>
    <property type="match status" value="2"/>
</dbReference>
<sequence>MALDQKRYEEEVVRPLRGRTAQLPDDLPTRYAVDARMTGPEIEKRLREVRAYWTNKARSASHVGQVCQAFLRADERLRAEHGDQLADPAFWRRRRRDGDRARRRATDQLAAELSGFYGDLGLLTREQLAAAAGAHPDLEADQAEQAAAAAGLEVVAARELPGVGGESGVSRDAVRTLTDGLAAADAPSVPALLHPEAGAFTLLDAFSATPAAPGGLDLATVEARIESVSRGRDTATSGPTKHVLGRLRSAAAQGVDLRTLSLVLLLEPARAQRAAGAVPSGLVRRLEAGRLAPREARRIVVHLLAESTAVAPTDPLTELRTLLAEGRPVAAARLLAVLDDEATVEARRLLQARTREVEALRGEASTALRDGRPDLAEQKLRAALAVAADREDLAEELAHVPLAPVTGVEVVPDGAGVRISWTAPPSHADDAVYRVVRRTDRAPRDADDGTVVADVAGARFTTDPAPPVGRPVHYAVLAGRAVGAARSSAVAASVTVVPPVADVEIVGEPGAVVGRWRAHPDAVAVRVRRLAGADHAEMTATVRGFTDTTAVEGVEYHYEIAAVYAGQGRELVAEPQAGHGGVRADSAPVTALEVAPEQDGTEVRLRVSWRTPRGADVEIRVARTPPPGEVGALLTGRVVEAWGAEVPGVPRTRDGWDSLLADVPPGRVHVAAFTRAPAGRVRGRDAGHDLVPAPTQLRAQRRGEDVVLSWVWPTGVAVAEIGWPGGGDRTTRARYRDTGGFHLPAGVTGAVEVRAVVGAGPDRSVSAPVVVRVEAPARPVRYTVAQQGSRLRGTRECVVSVPPGQGSGSVDVVLVASEGRVMPLTPGAGVELVRHRVELSSAQPTVFSAPLPRMRRPYWLRCFSCGDEVALVDPPVSALKVS</sequence>
<dbReference type="InterPro" id="IPR058692">
    <property type="entry name" value="Fn3_SaeA_2nd"/>
</dbReference>
<comment type="caution">
    <text evidence="2">The sequence shown here is derived from an EMBL/GenBank/DDBJ whole genome shotgun (WGS) entry which is preliminary data.</text>
</comment>
<dbReference type="RefSeq" id="WP_274190288.1">
    <property type="nucleotide sequence ID" value="NZ_BAABHN010000002.1"/>
</dbReference>
<dbReference type="InterPro" id="IPR058691">
    <property type="entry name" value="Fn3_SaeA_1st"/>
</dbReference>
<dbReference type="Pfam" id="PF25833">
    <property type="entry name" value="Fn3_SaeA_3rd"/>
    <property type="match status" value="1"/>
</dbReference>
<gene>
    <name evidence="2" type="ORF">ACFPEL_00940</name>
</gene>
<reference evidence="3" key="1">
    <citation type="journal article" date="2019" name="Int. J. Syst. Evol. Microbiol.">
        <title>The Global Catalogue of Microorganisms (GCM) 10K type strain sequencing project: providing services to taxonomists for standard genome sequencing and annotation.</title>
        <authorList>
            <consortium name="The Broad Institute Genomics Platform"/>
            <consortium name="The Broad Institute Genome Sequencing Center for Infectious Disease"/>
            <person name="Wu L."/>
            <person name="Ma J."/>
        </authorList>
    </citation>
    <scope>NUCLEOTIDE SEQUENCE [LARGE SCALE GENOMIC DNA]</scope>
    <source>
        <strain evidence="3">CCUG 50347</strain>
    </source>
</reference>
<feature type="domain" description="Fibronectin type-III" evidence="1">
    <location>
        <begin position="401"/>
        <end position="568"/>
    </location>
</feature>
<accession>A0ABV9RF21</accession>
<evidence type="ECO:0000259" key="1">
    <source>
        <dbReference type="SMART" id="SM00060"/>
    </source>
</evidence>